<keyword evidence="5" id="KW-1185">Reference proteome</keyword>
<dbReference type="InterPro" id="IPR012675">
    <property type="entry name" value="Beta-grasp_dom_sf"/>
</dbReference>
<evidence type="ECO:0000313" key="5">
    <source>
        <dbReference type="Proteomes" id="UP000219621"/>
    </source>
</evidence>
<dbReference type="AlphaFoldDB" id="A0A286GHB3"/>
<name>A0A286GHB3_9PROT</name>
<dbReference type="GO" id="GO:0006777">
    <property type="term" value="P:Mo-molybdopterin cofactor biosynthetic process"/>
    <property type="evidence" value="ECO:0007669"/>
    <property type="project" value="InterPro"/>
</dbReference>
<dbReference type="EMBL" id="OCNJ01000004">
    <property type="protein sequence ID" value="SOD94923.1"/>
    <property type="molecule type" value="Genomic_DNA"/>
</dbReference>
<gene>
    <name evidence="4" type="ORF">SAMN05421508_104166</name>
</gene>
<dbReference type="GO" id="GO:1990133">
    <property type="term" value="C:molybdopterin adenylyltransferase complex"/>
    <property type="evidence" value="ECO:0007669"/>
    <property type="project" value="TreeGrafter"/>
</dbReference>
<dbReference type="Gene3D" id="3.10.20.30">
    <property type="match status" value="1"/>
</dbReference>
<evidence type="ECO:0000256" key="3">
    <source>
        <dbReference type="ARBA" id="ARBA00024247"/>
    </source>
</evidence>
<dbReference type="PANTHER" id="PTHR33359">
    <property type="entry name" value="MOLYBDOPTERIN SYNTHASE SULFUR CARRIER SUBUNIT"/>
    <property type="match status" value="1"/>
</dbReference>
<dbReference type="InterPro" id="IPR016155">
    <property type="entry name" value="Mopterin_synth/thiamin_S_b"/>
</dbReference>
<proteinExistence type="inferred from homology"/>
<protein>
    <recommendedName>
        <fullName evidence="3">Molybdopterin synthase sulfur carrier subunit</fullName>
    </recommendedName>
</protein>
<evidence type="ECO:0000313" key="4">
    <source>
        <dbReference type="EMBL" id="SOD94923.1"/>
    </source>
</evidence>
<evidence type="ECO:0000256" key="2">
    <source>
        <dbReference type="ARBA" id="ARBA00024200"/>
    </source>
</evidence>
<sequence length="84" mass="9053">MITVLYFAWLRDGVGTGREDIDPPPSVETVADLIAWLAARSDKHAQAFGDTTRLRCAVNQDYATLQTAVKAGDEVAFFPPVTGG</sequence>
<dbReference type="SUPFAM" id="SSF54285">
    <property type="entry name" value="MoaD/ThiS"/>
    <property type="match status" value="1"/>
</dbReference>
<dbReference type="CDD" id="cd00754">
    <property type="entry name" value="Ubl_MoaD"/>
    <property type="match status" value="1"/>
</dbReference>
<dbReference type="InterPro" id="IPR003749">
    <property type="entry name" value="ThiS/MoaD-like"/>
</dbReference>
<organism evidence="4 5">
    <name type="scientific">Caenispirillum bisanense</name>
    <dbReference type="NCBI Taxonomy" id="414052"/>
    <lineage>
        <taxon>Bacteria</taxon>
        <taxon>Pseudomonadati</taxon>
        <taxon>Pseudomonadota</taxon>
        <taxon>Alphaproteobacteria</taxon>
        <taxon>Rhodospirillales</taxon>
        <taxon>Novispirillaceae</taxon>
        <taxon>Caenispirillum</taxon>
    </lineage>
</organism>
<evidence type="ECO:0000256" key="1">
    <source>
        <dbReference type="ARBA" id="ARBA00022741"/>
    </source>
</evidence>
<comment type="similarity">
    <text evidence="2">Belongs to the MoaD family.</text>
</comment>
<dbReference type="InterPro" id="IPR044672">
    <property type="entry name" value="MOCS2A"/>
</dbReference>
<dbReference type="InterPro" id="IPR010038">
    <property type="entry name" value="MoaD_arc-typ"/>
</dbReference>
<accession>A0A286GHB3</accession>
<keyword evidence="1" id="KW-0547">Nucleotide-binding</keyword>
<dbReference type="PANTHER" id="PTHR33359:SF1">
    <property type="entry name" value="MOLYBDOPTERIN SYNTHASE SULFUR CARRIER SUBUNIT"/>
    <property type="match status" value="1"/>
</dbReference>
<dbReference type="Pfam" id="PF02597">
    <property type="entry name" value="ThiS"/>
    <property type="match status" value="1"/>
</dbReference>
<dbReference type="NCBIfam" id="TIGR01682">
    <property type="entry name" value="moaD"/>
    <property type="match status" value="1"/>
</dbReference>
<dbReference type="UniPathway" id="UPA00344"/>
<reference evidence="4 5" key="1">
    <citation type="submission" date="2017-09" db="EMBL/GenBank/DDBJ databases">
        <authorList>
            <person name="Ehlers B."/>
            <person name="Leendertz F.H."/>
        </authorList>
    </citation>
    <scope>NUCLEOTIDE SEQUENCE [LARGE SCALE GENOMIC DNA]</scope>
    <source>
        <strain evidence="4 5">USBA 140</strain>
    </source>
</reference>
<dbReference type="GO" id="GO:0000166">
    <property type="term" value="F:nucleotide binding"/>
    <property type="evidence" value="ECO:0007669"/>
    <property type="project" value="UniProtKB-KW"/>
</dbReference>
<dbReference type="RefSeq" id="WP_176525121.1">
    <property type="nucleotide sequence ID" value="NZ_OCNJ01000004.1"/>
</dbReference>
<dbReference type="NCBIfam" id="TIGR01687">
    <property type="entry name" value="moaD_arch"/>
    <property type="match status" value="1"/>
</dbReference>
<dbReference type="Proteomes" id="UP000219621">
    <property type="component" value="Unassembled WGS sequence"/>
</dbReference>